<dbReference type="InterPro" id="IPR017932">
    <property type="entry name" value="GATase_2_dom"/>
</dbReference>
<dbReference type="CDD" id="cd01908">
    <property type="entry name" value="YafJ"/>
    <property type="match status" value="1"/>
</dbReference>
<dbReference type="GO" id="GO:0016787">
    <property type="term" value="F:hydrolase activity"/>
    <property type="evidence" value="ECO:0007669"/>
    <property type="project" value="UniProtKB-KW"/>
</dbReference>
<evidence type="ECO:0000313" key="3">
    <source>
        <dbReference type="EMBL" id="MBB4926727.1"/>
    </source>
</evidence>
<name>A0A7W7VXK3_KITKI</name>
<reference evidence="3 4" key="1">
    <citation type="submission" date="2020-08" db="EMBL/GenBank/DDBJ databases">
        <title>Sequencing the genomes of 1000 actinobacteria strains.</title>
        <authorList>
            <person name="Klenk H.-P."/>
        </authorList>
    </citation>
    <scope>NUCLEOTIDE SEQUENCE [LARGE SCALE GENOMIC DNA]</scope>
    <source>
        <strain evidence="3 4">DSM 41654</strain>
    </source>
</reference>
<dbReference type="PROSITE" id="PS51278">
    <property type="entry name" value="GATASE_TYPE_2"/>
    <property type="match status" value="1"/>
</dbReference>
<protein>
    <submittedName>
        <fullName evidence="3">Glutamine amidotransferase</fullName>
        <ecNumber evidence="3">3.5.1.118</ecNumber>
    </submittedName>
</protein>
<dbReference type="AlphaFoldDB" id="A0A7W7VXK3"/>
<feature type="domain" description="Glutamine amidotransferase type-2" evidence="2">
    <location>
        <begin position="2"/>
        <end position="253"/>
    </location>
</feature>
<proteinExistence type="predicted"/>
<keyword evidence="4" id="KW-1185">Reference proteome</keyword>
<comment type="caution">
    <text evidence="3">The sequence shown here is derived from an EMBL/GenBank/DDBJ whole genome shotgun (WGS) entry which is preliminary data.</text>
</comment>
<evidence type="ECO:0000256" key="1">
    <source>
        <dbReference type="ARBA" id="ARBA00022962"/>
    </source>
</evidence>
<dbReference type="Pfam" id="PF13230">
    <property type="entry name" value="GATase_4"/>
    <property type="match status" value="1"/>
</dbReference>
<keyword evidence="3" id="KW-0808">Transferase</keyword>
<dbReference type="RefSeq" id="WP_184940303.1">
    <property type="nucleotide sequence ID" value="NZ_JACHJV010000001.1"/>
</dbReference>
<keyword evidence="3" id="KW-0378">Hydrolase</keyword>
<keyword evidence="1 3" id="KW-0315">Glutamine amidotransferase</keyword>
<dbReference type="GO" id="GO:0016740">
    <property type="term" value="F:transferase activity"/>
    <property type="evidence" value="ECO:0007669"/>
    <property type="project" value="UniProtKB-KW"/>
</dbReference>
<dbReference type="InterPro" id="IPR052373">
    <property type="entry name" value="Gamma-glu_amide_hydrolase"/>
</dbReference>
<organism evidence="3 4">
    <name type="scientific">Kitasatospora kifunensis</name>
    <name type="common">Streptomyces kifunensis</name>
    <dbReference type="NCBI Taxonomy" id="58351"/>
    <lineage>
        <taxon>Bacteria</taxon>
        <taxon>Bacillati</taxon>
        <taxon>Actinomycetota</taxon>
        <taxon>Actinomycetes</taxon>
        <taxon>Kitasatosporales</taxon>
        <taxon>Streptomycetaceae</taxon>
        <taxon>Kitasatospora</taxon>
    </lineage>
</organism>
<dbReference type="EC" id="3.5.1.118" evidence="3"/>
<dbReference type="EMBL" id="JACHJV010000001">
    <property type="protein sequence ID" value="MBB4926727.1"/>
    <property type="molecule type" value="Genomic_DNA"/>
</dbReference>
<sequence>MCRWLAYTGTPILLEELLYKPEHSLIDQSQHSRLRGEGGTTNGDGFGVGWYTEPSDDPLDADDTPALFRGLEPAWSNRNLRDLSTHVRSSLFFAHVRASSPGTAVQESNCHPFRHGRWLWMHNGGINRFPELRRDLMLAINPALFPLVEGTTDTEAMFYLALTLGLTQDVPGAVERMADLVEATAERHAVPDAVQMTLAVSDGTRLWAFRYSSSPPSPSLFYSTSASALLAVHPENENLRRVSDKTRVVVSEPLTDLSDAWLPVEESSYSVIEDGKDETFHFAPQRA</sequence>
<dbReference type="PANTHER" id="PTHR43187:SF1">
    <property type="entry name" value="GLUTAMINE AMIDOTRANSFERASE DUG3-RELATED"/>
    <property type="match status" value="1"/>
</dbReference>
<evidence type="ECO:0000313" key="4">
    <source>
        <dbReference type="Proteomes" id="UP000540506"/>
    </source>
</evidence>
<dbReference type="SUPFAM" id="SSF56235">
    <property type="entry name" value="N-terminal nucleophile aminohydrolases (Ntn hydrolases)"/>
    <property type="match status" value="1"/>
</dbReference>
<accession>A0A7W7VXK3</accession>
<dbReference type="Proteomes" id="UP000540506">
    <property type="component" value="Unassembled WGS sequence"/>
</dbReference>
<dbReference type="Gene3D" id="3.60.20.10">
    <property type="entry name" value="Glutamine Phosphoribosylpyrophosphate, subunit 1, domain 1"/>
    <property type="match status" value="1"/>
</dbReference>
<dbReference type="PANTHER" id="PTHR43187">
    <property type="entry name" value="GLUTAMINE AMIDOTRANSFERASE DUG3-RELATED"/>
    <property type="match status" value="1"/>
</dbReference>
<evidence type="ECO:0000259" key="2">
    <source>
        <dbReference type="PROSITE" id="PS51278"/>
    </source>
</evidence>
<dbReference type="InterPro" id="IPR029055">
    <property type="entry name" value="Ntn_hydrolases_N"/>
</dbReference>
<dbReference type="InterPro" id="IPR026869">
    <property type="entry name" value="EgtC-like"/>
</dbReference>
<gene>
    <name evidence="3" type="ORF">FHR34_005720</name>
</gene>